<organism evidence="3 4">
    <name type="scientific">Terrabacter tumescens</name>
    <dbReference type="NCBI Taxonomy" id="60443"/>
    <lineage>
        <taxon>Bacteria</taxon>
        <taxon>Bacillati</taxon>
        <taxon>Actinomycetota</taxon>
        <taxon>Actinomycetes</taxon>
        <taxon>Micrococcales</taxon>
        <taxon>Intrasporangiaceae</taxon>
        <taxon>Terrabacter</taxon>
    </lineage>
</organism>
<dbReference type="PANTHER" id="PTHR23028:SF53">
    <property type="entry name" value="ACYL_TRANSF_3 DOMAIN-CONTAINING PROTEIN"/>
    <property type="match status" value="1"/>
</dbReference>
<gene>
    <name evidence="3" type="ORF">GCM10009721_41530</name>
</gene>
<feature type="transmembrane region" description="Helical" evidence="1">
    <location>
        <begin position="44"/>
        <end position="68"/>
    </location>
</feature>
<evidence type="ECO:0000313" key="4">
    <source>
        <dbReference type="Proteomes" id="UP000623461"/>
    </source>
</evidence>
<comment type="caution">
    <text evidence="3">The sequence shown here is derived from an EMBL/GenBank/DDBJ whole genome shotgun (WGS) entry which is preliminary data.</text>
</comment>
<feature type="transmembrane region" description="Helical" evidence="1">
    <location>
        <begin position="88"/>
        <end position="107"/>
    </location>
</feature>
<feature type="transmembrane region" description="Helical" evidence="1">
    <location>
        <begin position="227"/>
        <end position="247"/>
    </location>
</feature>
<feature type="transmembrane region" description="Helical" evidence="1">
    <location>
        <begin position="171"/>
        <end position="190"/>
    </location>
</feature>
<keyword evidence="1" id="KW-1133">Transmembrane helix</keyword>
<keyword evidence="1" id="KW-0472">Membrane</keyword>
<feature type="transmembrane region" description="Helical" evidence="1">
    <location>
        <begin position="253"/>
        <end position="275"/>
    </location>
</feature>
<dbReference type="EMBL" id="BMNZ01000011">
    <property type="protein sequence ID" value="GGN09340.1"/>
    <property type="molecule type" value="Genomic_DNA"/>
</dbReference>
<feature type="transmembrane region" description="Helical" evidence="1">
    <location>
        <begin position="196"/>
        <end position="215"/>
    </location>
</feature>
<evidence type="ECO:0000259" key="2">
    <source>
        <dbReference type="Pfam" id="PF01757"/>
    </source>
</evidence>
<protein>
    <recommendedName>
        <fullName evidence="2">Acyltransferase 3 domain-containing protein</fullName>
    </recommendedName>
</protein>
<keyword evidence="1" id="KW-0812">Transmembrane</keyword>
<dbReference type="RefSeq" id="WP_030203359.1">
    <property type="nucleotide sequence ID" value="NZ_BMNZ01000011.1"/>
</dbReference>
<keyword evidence="4" id="KW-1185">Reference proteome</keyword>
<evidence type="ECO:0000256" key="1">
    <source>
        <dbReference type="SAM" id="Phobius"/>
    </source>
</evidence>
<sequence>MDERGGTGGAARSRGEAVPHWPGLDGLRGIAVLSVVLFHTATGWGANGFVGVDVFFALSGFLITSLLLREHRLTGGITLSAFYLRRALRLVPALVTVVLAVVGLSVVTGRVGAVVPGAAASLLYLSNWWIYSGHPAPLLEHTWTLSIEEHFYLVWPVLVAAWLSRRRSRRMASVVAAALALGILLTPWPGDLDGVRASYLRAAPIVLGCVLAVALDNDRVRAAVARPIRVAGPVALVVLTVLAFAPLKLDSAWLSGVKSVPGLLSALVVCALVCAPRSLASTCLSWKPLRWTGRRAYGIYLIHFPVISLMMHQVDLGLPVGMKGLVGAALSIALAAVSYTYIERPFLRRKARLAPKVDNSPAGAAIADVLAPLEGSRGWEPPR</sequence>
<reference evidence="4" key="1">
    <citation type="journal article" date="2019" name="Int. J. Syst. Evol. Microbiol.">
        <title>The Global Catalogue of Microorganisms (GCM) 10K type strain sequencing project: providing services to taxonomists for standard genome sequencing and annotation.</title>
        <authorList>
            <consortium name="The Broad Institute Genomics Platform"/>
            <consortium name="The Broad Institute Genome Sequencing Center for Infectious Disease"/>
            <person name="Wu L."/>
            <person name="Ma J."/>
        </authorList>
    </citation>
    <scope>NUCLEOTIDE SEQUENCE [LARGE SCALE GENOMIC DNA]</scope>
    <source>
        <strain evidence="4">JCM 1365</strain>
    </source>
</reference>
<dbReference type="PANTHER" id="PTHR23028">
    <property type="entry name" value="ACETYLTRANSFERASE"/>
    <property type="match status" value="1"/>
</dbReference>
<dbReference type="InterPro" id="IPR002656">
    <property type="entry name" value="Acyl_transf_3_dom"/>
</dbReference>
<name>A0ABQ2IIF9_9MICO</name>
<feature type="transmembrane region" description="Helical" evidence="1">
    <location>
        <begin position="320"/>
        <end position="342"/>
    </location>
</feature>
<feature type="domain" description="Acyltransferase 3" evidence="2">
    <location>
        <begin position="22"/>
        <end position="337"/>
    </location>
</feature>
<feature type="transmembrane region" description="Helical" evidence="1">
    <location>
        <begin position="296"/>
        <end position="314"/>
    </location>
</feature>
<accession>A0ABQ2IIF9</accession>
<proteinExistence type="predicted"/>
<evidence type="ECO:0000313" key="3">
    <source>
        <dbReference type="EMBL" id="GGN09340.1"/>
    </source>
</evidence>
<dbReference type="Pfam" id="PF01757">
    <property type="entry name" value="Acyl_transf_3"/>
    <property type="match status" value="1"/>
</dbReference>
<dbReference type="InterPro" id="IPR050879">
    <property type="entry name" value="Acyltransferase_3"/>
</dbReference>
<dbReference type="Proteomes" id="UP000623461">
    <property type="component" value="Unassembled WGS sequence"/>
</dbReference>